<dbReference type="AlphaFoldDB" id="A0A9Q9EML2"/>
<protein>
    <submittedName>
        <fullName evidence="1">Uncharacterized protein</fullName>
    </submittedName>
</protein>
<accession>A0A9Q9EML2</accession>
<dbReference type="Proteomes" id="UP001056384">
    <property type="component" value="Chromosome 8"/>
</dbReference>
<reference evidence="1" key="1">
    <citation type="submission" date="2022-06" db="EMBL/GenBank/DDBJ databases">
        <title>Complete genome sequences of two strains of the flax pathogen Septoria linicola.</title>
        <authorList>
            <person name="Lapalu N."/>
            <person name="Simon A."/>
            <person name="Demenou B."/>
            <person name="Paumier D."/>
            <person name="Guillot M.-P."/>
            <person name="Gout L."/>
            <person name="Valade R."/>
        </authorList>
    </citation>
    <scope>NUCLEOTIDE SEQUENCE</scope>
    <source>
        <strain evidence="1">SE15195</strain>
    </source>
</reference>
<name>A0A9Q9EML2_9PEZI</name>
<gene>
    <name evidence="1" type="ORF">Slin15195_G094790</name>
</gene>
<keyword evidence="2" id="KW-1185">Reference proteome</keyword>
<organism evidence="1 2">
    <name type="scientific">Septoria linicola</name>
    <dbReference type="NCBI Taxonomy" id="215465"/>
    <lineage>
        <taxon>Eukaryota</taxon>
        <taxon>Fungi</taxon>
        <taxon>Dikarya</taxon>
        <taxon>Ascomycota</taxon>
        <taxon>Pezizomycotina</taxon>
        <taxon>Dothideomycetes</taxon>
        <taxon>Dothideomycetidae</taxon>
        <taxon>Mycosphaerellales</taxon>
        <taxon>Mycosphaerellaceae</taxon>
        <taxon>Septoria</taxon>
    </lineage>
</organism>
<evidence type="ECO:0000313" key="1">
    <source>
        <dbReference type="EMBL" id="USW56160.1"/>
    </source>
</evidence>
<sequence length="43" mass="5087">MGFTRKELNDMDDFGLSETGVRQKKSRVTVEDVRDEVKRLRML</sequence>
<evidence type="ECO:0000313" key="2">
    <source>
        <dbReference type="Proteomes" id="UP001056384"/>
    </source>
</evidence>
<proteinExistence type="predicted"/>
<dbReference type="EMBL" id="CP099425">
    <property type="protein sequence ID" value="USW56160.1"/>
    <property type="molecule type" value="Genomic_DNA"/>
</dbReference>